<keyword evidence="2" id="KW-1185">Reference proteome</keyword>
<protein>
    <submittedName>
        <fullName evidence="1">Uncharacterized protein</fullName>
    </submittedName>
</protein>
<organism evidence="1 2">
    <name type="scientific">Ridgeia piscesae</name>
    <name type="common">Tubeworm</name>
    <dbReference type="NCBI Taxonomy" id="27915"/>
    <lineage>
        <taxon>Eukaryota</taxon>
        <taxon>Metazoa</taxon>
        <taxon>Spiralia</taxon>
        <taxon>Lophotrochozoa</taxon>
        <taxon>Annelida</taxon>
        <taxon>Polychaeta</taxon>
        <taxon>Sedentaria</taxon>
        <taxon>Canalipalpata</taxon>
        <taxon>Sabellida</taxon>
        <taxon>Siboglinidae</taxon>
        <taxon>Ridgeia</taxon>
    </lineage>
</organism>
<accession>A0AAD9IMK3</accession>
<gene>
    <name evidence="1" type="ORF">NP493_8850g00001</name>
</gene>
<comment type="caution">
    <text evidence="1">The sequence shown here is derived from an EMBL/GenBank/DDBJ whole genome shotgun (WGS) entry which is preliminary data.</text>
</comment>
<sequence length="56" mass="6253">MASRQRAYSALRQDLAVVCAHVEVASTGKREEAAQCKGYLRNLRSLKFKTGFALHD</sequence>
<evidence type="ECO:0000313" key="1">
    <source>
        <dbReference type="EMBL" id="KAK2138117.1"/>
    </source>
</evidence>
<evidence type="ECO:0000313" key="2">
    <source>
        <dbReference type="Proteomes" id="UP001209878"/>
    </source>
</evidence>
<reference evidence="1" key="1">
    <citation type="journal article" date="2023" name="Mol. Biol. Evol.">
        <title>Third-Generation Sequencing Reveals the Adaptive Role of the Epigenome in Three Deep-Sea Polychaetes.</title>
        <authorList>
            <person name="Perez M."/>
            <person name="Aroh O."/>
            <person name="Sun Y."/>
            <person name="Lan Y."/>
            <person name="Juniper S.K."/>
            <person name="Young C.R."/>
            <person name="Angers B."/>
            <person name="Qian P.Y."/>
        </authorList>
    </citation>
    <scope>NUCLEOTIDE SEQUENCE</scope>
    <source>
        <strain evidence="1">R07B-5</strain>
    </source>
</reference>
<dbReference type="AlphaFoldDB" id="A0AAD9IMK3"/>
<name>A0AAD9IMK3_RIDPI</name>
<dbReference type="EMBL" id="JAODUO010008832">
    <property type="protein sequence ID" value="KAK2138117.1"/>
    <property type="molecule type" value="Genomic_DNA"/>
</dbReference>
<dbReference type="Proteomes" id="UP001209878">
    <property type="component" value="Unassembled WGS sequence"/>
</dbReference>
<proteinExistence type="predicted"/>